<reference evidence="2" key="1">
    <citation type="submission" date="2023-07" db="EMBL/GenBank/DDBJ databases">
        <title>Chryseobacterium sp. GMJ5 Genome sequencing and assembly.</title>
        <authorList>
            <person name="Jung Y."/>
        </authorList>
    </citation>
    <scope>NUCLEOTIDE SEQUENCE [LARGE SCALE GENOMIC DNA]</scope>
    <source>
        <strain evidence="2">GMJ5</strain>
    </source>
</reference>
<dbReference type="Proteomes" id="UP001208114">
    <property type="component" value="Unassembled WGS sequence"/>
</dbReference>
<gene>
    <name evidence="1" type="ORF">N0B16_10615</name>
</gene>
<sequence>MKDEGDAKYYLVELIRKAQIEHKLGEEPMLIIDGIPVYYHYRKDFVSIKIIKDQIKEVRITESSKCVSLYGSACKYGLITLKTYSGKYID</sequence>
<accession>A0ABT2VY08</accession>
<name>A0ABT2VY08_9FLAO</name>
<evidence type="ECO:0008006" key="3">
    <source>
        <dbReference type="Google" id="ProtNLM"/>
    </source>
</evidence>
<dbReference type="EMBL" id="JAOTEN010000003">
    <property type="protein sequence ID" value="MCU7614890.1"/>
    <property type="molecule type" value="Genomic_DNA"/>
</dbReference>
<evidence type="ECO:0000313" key="1">
    <source>
        <dbReference type="EMBL" id="MCU7614890.1"/>
    </source>
</evidence>
<keyword evidence="2" id="KW-1185">Reference proteome</keyword>
<protein>
    <recommendedName>
        <fullName evidence="3">Transposase</fullName>
    </recommendedName>
</protein>
<comment type="caution">
    <text evidence="1">The sequence shown here is derived from an EMBL/GenBank/DDBJ whole genome shotgun (WGS) entry which is preliminary data.</text>
</comment>
<organism evidence="1 2">
    <name type="scientific">Chryseobacterium gilvum</name>
    <dbReference type="NCBI Taxonomy" id="2976534"/>
    <lineage>
        <taxon>Bacteria</taxon>
        <taxon>Pseudomonadati</taxon>
        <taxon>Bacteroidota</taxon>
        <taxon>Flavobacteriia</taxon>
        <taxon>Flavobacteriales</taxon>
        <taxon>Weeksellaceae</taxon>
        <taxon>Chryseobacterium group</taxon>
        <taxon>Chryseobacterium</taxon>
    </lineage>
</organism>
<evidence type="ECO:0000313" key="2">
    <source>
        <dbReference type="Proteomes" id="UP001208114"/>
    </source>
</evidence>
<proteinExistence type="predicted"/>